<evidence type="ECO:0000256" key="5">
    <source>
        <dbReference type="SAM" id="MobiDB-lite"/>
    </source>
</evidence>
<keyword evidence="2 4" id="KW-0863">Zinc-finger</keyword>
<feature type="domain" description="Integrase catalytic" evidence="6">
    <location>
        <begin position="785"/>
        <end position="963"/>
    </location>
</feature>
<evidence type="ECO:0000256" key="2">
    <source>
        <dbReference type="ARBA" id="ARBA00022771"/>
    </source>
</evidence>
<dbReference type="PANTHER" id="PTHR37984">
    <property type="entry name" value="PROTEIN CBG26694"/>
    <property type="match status" value="1"/>
</dbReference>
<dbReference type="Gene3D" id="3.30.420.10">
    <property type="entry name" value="Ribonuclease H-like superfamily/Ribonuclease H"/>
    <property type="match status" value="1"/>
</dbReference>
<evidence type="ECO:0000313" key="9">
    <source>
        <dbReference type="Proteomes" id="UP001642464"/>
    </source>
</evidence>
<feature type="region of interest" description="Disordered" evidence="5">
    <location>
        <begin position="1104"/>
        <end position="1228"/>
    </location>
</feature>
<dbReference type="EMBL" id="CAXAMM010001999">
    <property type="protein sequence ID" value="CAK8994238.1"/>
    <property type="molecule type" value="Genomic_DNA"/>
</dbReference>
<sequence>MDTREYYGDDSREDMLNCLGKLTYQLKRNKGEGQRDFCARWENAVRKVKEHGVQLPPEYLGFLFIMALQLSPEEVKLLMNFSKGSLHVTDVREWLRVHETELDFKISNKEAIKTTDKKGIYLAEHVDDSLDTPEIDEADSEYEVLMAAAEELGLDPATSAPDEEIFEESDAREILATMVRDHVQGKGRGKSGGKRTFQQASRMKKTKELSREYGRGRSGFLPTGTYRVSVEELKRKTRCSVCHQIGHWHRDRECPGKAGASKEVQLLESDEALFIHFLEYQDYKNEQQAEVHHLSRDDEWNPLQEAVSQWMHQQRRAMEQKRDSIPQWRRLALRLLLMIRQMMISLVSNRLHMSGPPGMRTRLVVNELENMSESDLEVSQEHLQEELEQRRLEDFSLVSGGKGKKTQGYIPEPAAPKTPERPKGEPPSPVMSPSMDSNQRPPLCHCHLTTTLQISRKEGYHFHRQFWTCPRWETTKSCGFFMWTKDQPFWSPSPNKKGVIPLLPTADPQTAKYPMQMDPKICPHYNVTKAGSNGWIEQTRCIDCQTILERKQRTKPAQRYPPGLVNTILKSYAQSINRPEKELYFILAADIISLDRQVDEHYYTSEETAEIFAEGEDLIPALDAPFYGSQENEFTIQAKEHLPEGDWKFWTRTDLQADKYQTTKGDGPHFNLVDYRLTFNLETKELIKLESVSDLNSEDLEKALESENQNIVTVFAWQKLRELAGSRQVSLERLVRRAHEGLGHPELNRFLRILKASKVKPEILEIAKNLRCLVCQQLSMPATRRFSAPPRENLQFNDLIGVDSIKIRNHRNEAVTALNCIDYASHFQLVIPMTSATAKAARTAYRQWTRIFGAPRRMYGDLGSEFKASFVRAVEEDGTEFVPSSLESPHQRGLVERAGKTYKQILYKTMNTVPCESEEQWRENVDASSMMRNRLLLKGGYSPIQRVMGFTPRLPGELLSGRDPQFSERTPVRPGDLSVLRSMELRRSAAKAFFDSDCQNALQRATLAGPRPWRTFEPGQIVFFFRRGADTQKKPASFYWQGPARVLLVDMPNTIWLSHRNTIIKASPERIRAASEEETMTLSSWLEGLTELRDQLRRPDIRGLIDLSKEAPPTQDELGEEEINPDRDDLIDPEDMLEPRQPMLEPSERRPLTDLPEPARRVRAKTAIGEYAERSADPPGEQPAPESGAVLPPPGLAPAVDGQGQPFVSEPDLEYTPSEPPIEPELPDTEMIADHGEKREHVDDTTEDIVSPPDKRQRAIAKEINQNLASGAYELLDRTTSEEVRRSKPDKIMGSRYVLVKKPLEDAEVDKARVEDLLLDDQEHGPVKAKCRHVMQGFSEPDALDVETTTPQVTRDGVVFIAQVLSSLGWTPGFLDFTQAFHSGDQINRELYAEQPKEGIPGAHPSQLIKLRKHCYGLTDGPHKWYEHLCRYLASKEYQQSRLDPCLWMLFDKSSTHGKLKGILGVATDDVFHGGDVDHWKHIEQISLDYKLGKNQQKAGRFTGKDIRQLGDGSIEINQSYYVDDKVKLIPLEKKRRSQRYDKCTVRAVKQVPWMLFV</sequence>
<feature type="compositionally biased region" description="Basic and acidic residues" evidence="5">
    <location>
        <begin position="1146"/>
        <end position="1160"/>
    </location>
</feature>
<gene>
    <name evidence="8" type="ORF">SCF082_LOCUS3848</name>
</gene>
<name>A0ABP0HWL8_9DINO</name>
<dbReference type="PROSITE" id="PS50994">
    <property type="entry name" value="INTEGRASE"/>
    <property type="match status" value="1"/>
</dbReference>
<dbReference type="InterPro" id="IPR010666">
    <property type="entry name" value="Znf_GRF"/>
</dbReference>
<feature type="region of interest" description="Disordered" evidence="5">
    <location>
        <begin position="400"/>
        <end position="439"/>
    </location>
</feature>
<evidence type="ECO:0000256" key="3">
    <source>
        <dbReference type="ARBA" id="ARBA00022833"/>
    </source>
</evidence>
<feature type="non-terminal residue" evidence="8">
    <location>
        <position position="1558"/>
    </location>
</feature>
<evidence type="ECO:0000313" key="8">
    <source>
        <dbReference type="EMBL" id="CAK8994238.1"/>
    </source>
</evidence>
<dbReference type="InterPro" id="IPR001584">
    <property type="entry name" value="Integrase_cat-core"/>
</dbReference>
<protein>
    <submittedName>
        <fullName evidence="8">Retrovirus-related Pol polyprotein from transposon RE1 (Retro element 1) (AtRE1)</fullName>
    </submittedName>
</protein>
<comment type="caution">
    <text evidence="8">The sequence shown here is derived from an EMBL/GenBank/DDBJ whole genome shotgun (WGS) entry which is preliminary data.</text>
</comment>
<dbReference type="PANTHER" id="PTHR37984:SF5">
    <property type="entry name" value="PROTEIN NYNRIN-LIKE"/>
    <property type="match status" value="1"/>
</dbReference>
<dbReference type="InterPro" id="IPR050951">
    <property type="entry name" value="Retrovirus_Pol_polyprotein"/>
</dbReference>
<accession>A0ABP0HWL8</accession>
<feature type="domain" description="GRF-type" evidence="7">
    <location>
        <begin position="444"/>
        <end position="487"/>
    </location>
</feature>
<dbReference type="Pfam" id="PF07727">
    <property type="entry name" value="RVT_2"/>
    <property type="match status" value="1"/>
</dbReference>
<dbReference type="InterPro" id="IPR012337">
    <property type="entry name" value="RNaseH-like_sf"/>
</dbReference>
<reference evidence="8 9" key="1">
    <citation type="submission" date="2024-02" db="EMBL/GenBank/DDBJ databases">
        <authorList>
            <person name="Chen Y."/>
            <person name="Shah S."/>
            <person name="Dougan E. K."/>
            <person name="Thang M."/>
            <person name="Chan C."/>
        </authorList>
    </citation>
    <scope>NUCLEOTIDE SEQUENCE [LARGE SCALE GENOMIC DNA]</scope>
</reference>
<evidence type="ECO:0000259" key="7">
    <source>
        <dbReference type="PROSITE" id="PS51999"/>
    </source>
</evidence>
<evidence type="ECO:0000259" key="6">
    <source>
        <dbReference type="PROSITE" id="PS50994"/>
    </source>
</evidence>
<dbReference type="Pfam" id="PF06839">
    <property type="entry name" value="Zn_ribbon_GRF"/>
    <property type="match status" value="1"/>
</dbReference>
<keyword evidence="3" id="KW-0862">Zinc</keyword>
<keyword evidence="1" id="KW-0479">Metal-binding</keyword>
<evidence type="ECO:0000256" key="1">
    <source>
        <dbReference type="ARBA" id="ARBA00022723"/>
    </source>
</evidence>
<dbReference type="InterPro" id="IPR036397">
    <property type="entry name" value="RNaseH_sf"/>
</dbReference>
<dbReference type="Proteomes" id="UP001642464">
    <property type="component" value="Unassembled WGS sequence"/>
</dbReference>
<proteinExistence type="predicted"/>
<organism evidence="8 9">
    <name type="scientific">Durusdinium trenchii</name>
    <dbReference type="NCBI Taxonomy" id="1381693"/>
    <lineage>
        <taxon>Eukaryota</taxon>
        <taxon>Sar</taxon>
        <taxon>Alveolata</taxon>
        <taxon>Dinophyceae</taxon>
        <taxon>Suessiales</taxon>
        <taxon>Symbiodiniaceae</taxon>
        <taxon>Durusdinium</taxon>
    </lineage>
</organism>
<evidence type="ECO:0000256" key="4">
    <source>
        <dbReference type="PROSITE-ProRule" id="PRU01343"/>
    </source>
</evidence>
<dbReference type="SUPFAM" id="SSF53098">
    <property type="entry name" value="Ribonuclease H-like"/>
    <property type="match status" value="1"/>
</dbReference>
<dbReference type="PROSITE" id="PS51999">
    <property type="entry name" value="ZF_GRF"/>
    <property type="match status" value="1"/>
</dbReference>
<dbReference type="InterPro" id="IPR013103">
    <property type="entry name" value="RVT_2"/>
</dbReference>
<feature type="region of interest" description="Disordered" evidence="5">
    <location>
        <begin position="184"/>
        <end position="214"/>
    </location>
</feature>
<keyword evidence="9" id="KW-1185">Reference proteome</keyword>